<evidence type="ECO:0000313" key="3">
    <source>
        <dbReference type="EMBL" id="MCR8828161.1"/>
    </source>
</evidence>
<feature type="signal peptide" evidence="1">
    <location>
        <begin position="1"/>
        <end position="19"/>
    </location>
</feature>
<gene>
    <name evidence="3" type="ORF">NTA49_16605</name>
</gene>
<sequence>MIRIFSLLLAGLLVLSACAVPPSQPTLTSDGSAAPKLYRIRAGDTSKLQYRMLDSVNALRQAQGVAPVALDPQLNAAAATHSRDMAVQNRPWHFGSDGSSPIDRLQRVGYPGRLVGENISETYESELETLAAWMEQPDTRRTILSRDASQMGFAWHQENNGKIWWTMVMANPSSAALVPLANPTASRRVPARVDDQTASMEDAATIVDTTE</sequence>
<evidence type="ECO:0000256" key="1">
    <source>
        <dbReference type="SAM" id="SignalP"/>
    </source>
</evidence>
<reference evidence="3" key="1">
    <citation type="submission" date="2022-07" db="EMBL/GenBank/DDBJ databases">
        <title>Pseudosulfitobacter sp. strain AP-MA-4, whole genome sequence.</title>
        <authorList>
            <person name="Jiang Y."/>
        </authorList>
    </citation>
    <scope>NUCLEOTIDE SEQUENCE</scope>
    <source>
        <strain evidence="3">AP-MA-4</strain>
    </source>
</reference>
<feature type="domain" description="SCP" evidence="2">
    <location>
        <begin position="53"/>
        <end position="168"/>
    </location>
</feature>
<dbReference type="InterPro" id="IPR014044">
    <property type="entry name" value="CAP_dom"/>
</dbReference>
<dbReference type="EMBL" id="JANKJG010000017">
    <property type="protein sequence ID" value="MCR8828161.1"/>
    <property type="molecule type" value="Genomic_DNA"/>
</dbReference>
<keyword evidence="4" id="KW-1185">Reference proteome</keyword>
<dbReference type="PROSITE" id="PS51257">
    <property type="entry name" value="PROKAR_LIPOPROTEIN"/>
    <property type="match status" value="1"/>
</dbReference>
<dbReference type="Pfam" id="PF00188">
    <property type="entry name" value="CAP"/>
    <property type="match status" value="1"/>
</dbReference>
<dbReference type="CDD" id="cd05379">
    <property type="entry name" value="CAP_bacterial"/>
    <property type="match status" value="1"/>
</dbReference>
<dbReference type="PANTHER" id="PTHR31157">
    <property type="entry name" value="SCP DOMAIN-CONTAINING PROTEIN"/>
    <property type="match status" value="1"/>
</dbReference>
<protein>
    <submittedName>
        <fullName evidence="3">CAP domain-containing protein</fullName>
    </submittedName>
</protein>
<dbReference type="SUPFAM" id="SSF55797">
    <property type="entry name" value="PR-1-like"/>
    <property type="match status" value="1"/>
</dbReference>
<keyword evidence="1" id="KW-0732">Signal</keyword>
<feature type="chain" id="PRO_5047293599" evidence="1">
    <location>
        <begin position="20"/>
        <end position="211"/>
    </location>
</feature>
<dbReference type="Proteomes" id="UP001165396">
    <property type="component" value="Unassembled WGS sequence"/>
</dbReference>
<organism evidence="3 4">
    <name type="scientific">Pseudosulfitobacter koreensis</name>
    <dbReference type="NCBI Taxonomy" id="2968472"/>
    <lineage>
        <taxon>Bacteria</taxon>
        <taxon>Pseudomonadati</taxon>
        <taxon>Pseudomonadota</taxon>
        <taxon>Alphaproteobacteria</taxon>
        <taxon>Rhodobacterales</taxon>
        <taxon>Roseobacteraceae</taxon>
        <taxon>Pseudosulfitobacter</taxon>
    </lineage>
</organism>
<accession>A0ABT1Z4V1</accession>
<evidence type="ECO:0000313" key="4">
    <source>
        <dbReference type="Proteomes" id="UP001165396"/>
    </source>
</evidence>
<proteinExistence type="predicted"/>
<dbReference type="InterPro" id="IPR035940">
    <property type="entry name" value="CAP_sf"/>
</dbReference>
<name>A0ABT1Z4V1_9RHOB</name>
<evidence type="ECO:0000259" key="2">
    <source>
        <dbReference type="Pfam" id="PF00188"/>
    </source>
</evidence>
<dbReference type="Gene3D" id="3.40.33.10">
    <property type="entry name" value="CAP"/>
    <property type="match status" value="1"/>
</dbReference>
<comment type="caution">
    <text evidence="3">The sequence shown here is derived from an EMBL/GenBank/DDBJ whole genome shotgun (WGS) entry which is preliminary data.</text>
</comment>
<dbReference type="PANTHER" id="PTHR31157:SF1">
    <property type="entry name" value="SCP DOMAIN-CONTAINING PROTEIN"/>
    <property type="match status" value="1"/>
</dbReference>